<sequence>MMLTFAFCTFNRASRISRLVESMRAQDCPVPFEILAINNNSTDNTVEVLTAQAAQPGAPLRFVTETQQGIVPARNRAIEEAIGSDVLVFIDDDELPVAGLLRAAHSAIATEGAQCAGGRITIDLGENERPTWLDDEVAGFLGELDHGASPFWIEDASRPVWCGNIAYNMRLFRENPQLRFDLRYNRAGEGIGGGEDAMMFRTLLAQGARIRYRPDMGVLHAVDDWKLKRSYFLRLHYLAGVRQGRYRLPSYDRTLFDVPPFLVVQFLRQAMRSIGMQITQRPGSLRQAMNAINTFGCLVGYRQRTRP</sequence>
<accession>A0ABX1NBY8</accession>
<dbReference type="Proteomes" id="UP000634522">
    <property type="component" value="Unassembled WGS sequence"/>
</dbReference>
<evidence type="ECO:0000259" key="1">
    <source>
        <dbReference type="Pfam" id="PF00535"/>
    </source>
</evidence>
<feature type="domain" description="Glycosyltransferase 2-like" evidence="1">
    <location>
        <begin position="8"/>
        <end position="140"/>
    </location>
</feature>
<dbReference type="Gene3D" id="3.90.550.10">
    <property type="entry name" value="Spore Coat Polysaccharide Biosynthesis Protein SpsA, Chain A"/>
    <property type="match status" value="1"/>
</dbReference>
<proteinExistence type="predicted"/>
<evidence type="ECO:0000313" key="2">
    <source>
        <dbReference type="EMBL" id="NMF96730.1"/>
    </source>
</evidence>
<dbReference type="EMBL" id="WTVS01000007">
    <property type="protein sequence ID" value="NMF96730.1"/>
    <property type="molecule type" value="Genomic_DNA"/>
</dbReference>
<keyword evidence="3" id="KW-1185">Reference proteome</keyword>
<dbReference type="SUPFAM" id="SSF53448">
    <property type="entry name" value="Nucleotide-diphospho-sugar transferases"/>
    <property type="match status" value="1"/>
</dbReference>
<name>A0ABX1NBY8_9RHOO</name>
<evidence type="ECO:0000313" key="3">
    <source>
        <dbReference type="Proteomes" id="UP000634522"/>
    </source>
</evidence>
<dbReference type="PANTHER" id="PTHR43685">
    <property type="entry name" value="GLYCOSYLTRANSFERASE"/>
    <property type="match status" value="1"/>
</dbReference>
<organism evidence="2 3">
    <name type="scientific">Aromatoleum toluolicum</name>
    <dbReference type="NCBI Taxonomy" id="90060"/>
    <lineage>
        <taxon>Bacteria</taxon>
        <taxon>Pseudomonadati</taxon>
        <taxon>Pseudomonadota</taxon>
        <taxon>Betaproteobacteria</taxon>
        <taxon>Rhodocyclales</taxon>
        <taxon>Rhodocyclaceae</taxon>
        <taxon>Aromatoleum</taxon>
    </lineage>
</organism>
<gene>
    <name evidence="2" type="ORF">GPA27_04940</name>
</gene>
<dbReference type="PANTHER" id="PTHR43685:SF3">
    <property type="entry name" value="SLR2126 PROTEIN"/>
    <property type="match status" value="1"/>
</dbReference>
<dbReference type="Pfam" id="PF00535">
    <property type="entry name" value="Glycos_transf_2"/>
    <property type="match status" value="1"/>
</dbReference>
<comment type="caution">
    <text evidence="2">The sequence shown here is derived from an EMBL/GenBank/DDBJ whole genome shotgun (WGS) entry which is preliminary data.</text>
</comment>
<dbReference type="InterPro" id="IPR050834">
    <property type="entry name" value="Glycosyltransf_2"/>
</dbReference>
<dbReference type="InterPro" id="IPR029044">
    <property type="entry name" value="Nucleotide-diphossugar_trans"/>
</dbReference>
<dbReference type="InterPro" id="IPR001173">
    <property type="entry name" value="Glyco_trans_2-like"/>
</dbReference>
<dbReference type="RefSeq" id="WP_169138193.1">
    <property type="nucleotide sequence ID" value="NZ_WTVS01000007.1"/>
</dbReference>
<protein>
    <submittedName>
        <fullName evidence="2">Glycosyltransferase</fullName>
    </submittedName>
</protein>
<reference evidence="2 3" key="1">
    <citation type="submission" date="2019-12" db="EMBL/GenBank/DDBJ databases">
        <title>Comparative genomics gives insights into the taxonomy of the Azoarcus-Aromatoleum group and reveals separate origins of nif in the plant-associated Azoarcus and non-plant-associated Aromatoleum sub-groups.</title>
        <authorList>
            <person name="Lafos M."/>
            <person name="Maluk M."/>
            <person name="Batista M."/>
            <person name="Junghare M."/>
            <person name="Carmona M."/>
            <person name="Faoro H."/>
            <person name="Cruz L.M."/>
            <person name="Battistoni F."/>
            <person name="De Souza E."/>
            <person name="Pedrosa F."/>
            <person name="Chen W.-M."/>
            <person name="Poole P.S."/>
            <person name="Dixon R.A."/>
            <person name="James E.K."/>
        </authorList>
    </citation>
    <scope>NUCLEOTIDE SEQUENCE [LARGE SCALE GENOMIC DNA]</scope>
    <source>
        <strain evidence="2 3">T</strain>
    </source>
</reference>
<dbReference type="CDD" id="cd00761">
    <property type="entry name" value="Glyco_tranf_GTA_type"/>
    <property type="match status" value="1"/>
</dbReference>